<dbReference type="EMBL" id="HG994592">
    <property type="protein sequence ID" value="CAF2829277.1"/>
    <property type="molecule type" value="Genomic_DNA"/>
</dbReference>
<dbReference type="Proteomes" id="UP000675881">
    <property type="component" value="Chromosome 13"/>
</dbReference>
<dbReference type="AlphaFoldDB" id="A0A7R8CI84"/>
<gene>
    <name evidence="2" type="ORF">LSAA_3790</name>
</gene>
<accession>A0A7R8CI84</accession>
<organism evidence="2 3">
    <name type="scientific">Lepeophtheirus salmonis</name>
    <name type="common">Salmon louse</name>
    <name type="synonym">Caligus salmonis</name>
    <dbReference type="NCBI Taxonomy" id="72036"/>
    <lineage>
        <taxon>Eukaryota</taxon>
        <taxon>Metazoa</taxon>
        <taxon>Ecdysozoa</taxon>
        <taxon>Arthropoda</taxon>
        <taxon>Crustacea</taxon>
        <taxon>Multicrustacea</taxon>
        <taxon>Hexanauplia</taxon>
        <taxon>Copepoda</taxon>
        <taxon>Siphonostomatoida</taxon>
        <taxon>Caligidae</taxon>
        <taxon>Lepeophtheirus</taxon>
    </lineage>
</organism>
<feature type="region of interest" description="Disordered" evidence="1">
    <location>
        <begin position="124"/>
        <end position="148"/>
    </location>
</feature>
<sequence>MYAKYYVIQYSDNIFKTTKHKGRDSASTSLRNDSKNHPIRRYFFIQYKGIWNVQGNGIFDQFDSLNPSKLFEQYVVGKIKEYQKTNTASVKQKLLGMICPNCNKCPIDMCKNFCSQKCKEFEEKSKEKESENPQTSEENQKHEEESKNSGFKLNDFLKKISKKFYETDGIPSRELEPYSTPSPIKVNFKKKNTLQKLEKIFYSGDSVPLFGGFESSGSETKKQDKYKYKDLSKLMDFINEDHQYEELIL</sequence>
<protein>
    <submittedName>
        <fullName evidence="2">(salmon louse) hypothetical protein</fullName>
    </submittedName>
</protein>
<reference evidence="2" key="1">
    <citation type="submission" date="2021-02" db="EMBL/GenBank/DDBJ databases">
        <authorList>
            <person name="Bekaert M."/>
        </authorList>
    </citation>
    <scope>NUCLEOTIDE SEQUENCE</scope>
    <source>
        <strain evidence="2">IoA-00</strain>
    </source>
</reference>
<feature type="compositionally biased region" description="Basic and acidic residues" evidence="1">
    <location>
        <begin position="138"/>
        <end position="147"/>
    </location>
</feature>
<evidence type="ECO:0000313" key="2">
    <source>
        <dbReference type="EMBL" id="CAF2829277.1"/>
    </source>
</evidence>
<keyword evidence="3" id="KW-1185">Reference proteome</keyword>
<evidence type="ECO:0000313" key="3">
    <source>
        <dbReference type="Proteomes" id="UP000675881"/>
    </source>
</evidence>
<name>A0A7R8CI84_LEPSM</name>
<evidence type="ECO:0000256" key="1">
    <source>
        <dbReference type="SAM" id="MobiDB-lite"/>
    </source>
</evidence>
<proteinExistence type="predicted"/>